<dbReference type="EMBL" id="RBWX01000010">
    <property type="protein sequence ID" value="RKS86509.1"/>
    <property type="molecule type" value="Genomic_DNA"/>
</dbReference>
<name>A0AAD1D8L0_SPHMI</name>
<sequence length="493" mass="54000">MRFVRMGRLIGVLALLCATSPAFADRFDPVRTAIREQIVESGVPSIAVAVMQDGKIIWEEGFGWADREKQIAADAHTMYSLASISKPITATGLMTLVQGGKIDLDRPAGDYLGNAKLTARVGDARDATVRRIAGHTAGLPLYYQFFYEDEPVARPPMGETIQRYANLVTAPGERYQYSNLGFGILDHIISRVSGSSYADFMRREVFLPLGLTRTTVDIGPGLEPYTATRYDQNGRPIPFYTFDHPGGSAVFSSAHDLVRFAGFHLKNRLPGQKQILGAAMIDEMHRPIDPQADREEGSGYGIGFNVRTKDGYRVVSHSGGMAGVATIMQLFPDRNVAIVVLTNSSSAAPRIIADKIAATMLPGWKPSPVPTEPETRPFSPTPALVGTWKGTLSTPETEMPVELVFQNDGLIRATFGNQLPTLVSKARFERGFFDGDLNARIPNPDVRRYSYFVHLALKLDGAMLRGAATAIGDTDNDRVRNALTHWLSLTKQP</sequence>
<dbReference type="Proteomes" id="UP000276029">
    <property type="component" value="Unassembled WGS sequence"/>
</dbReference>
<evidence type="ECO:0000259" key="2">
    <source>
        <dbReference type="Pfam" id="PF00144"/>
    </source>
</evidence>
<feature type="signal peptide" evidence="1">
    <location>
        <begin position="1"/>
        <end position="24"/>
    </location>
</feature>
<dbReference type="PANTHER" id="PTHR46825">
    <property type="entry name" value="D-ALANYL-D-ALANINE-CARBOXYPEPTIDASE/ENDOPEPTIDASE AMPH"/>
    <property type="match status" value="1"/>
</dbReference>
<evidence type="ECO:0000313" key="3">
    <source>
        <dbReference type="EMBL" id="BBE35387.1"/>
    </source>
</evidence>
<evidence type="ECO:0000313" key="4">
    <source>
        <dbReference type="EMBL" id="RKS86509.1"/>
    </source>
</evidence>
<dbReference type="InterPro" id="IPR012338">
    <property type="entry name" value="Beta-lactam/transpept-like"/>
</dbReference>
<dbReference type="Gene3D" id="3.40.710.10">
    <property type="entry name" value="DD-peptidase/beta-lactamase superfamily"/>
    <property type="match status" value="1"/>
</dbReference>
<evidence type="ECO:0000313" key="5">
    <source>
        <dbReference type="Proteomes" id="UP000275727"/>
    </source>
</evidence>
<dbReference type="EMBL" id="AP018711">
    <property type="protein sequence ID" value="BBE35387.1"/>
    <property type="molecule type" value="Genomic_DNA"/>
</dbReference>
<reference evidence="4 6" key="2">
    <citation type="submission" date="2018-10" db="EMBL/GenBank/DDBJ databases">
        <title>Genomic Encyclopedia of Type Strains, Phase IV (KMG-IV): sequencing the most valuable type-strain genomes for metagenomic binning, comparative biology and taxonomic classification.</title>
        <authorList>
            <person name="Goeker M."/>
        </authorList>
    </citation>
    <scope>NUCLEOTIDE SEQUENCE [LARGE SCALE GENOMIC DNA]</scope>
    <source>
        <strain evidence="4 6">DSM 19791</strain>
    </source>
</reference>
<gene>
    <name evidence="4" type="ORF">DFR51_3217</name>
    <name evidence="3" type="ORF">SmB9_30450</name>
</gene>
<accession>A0AAD1D8L0</accession>
<keyword evidence="1" id="KW-0732">Signal</keyword>
<dbReference type="InterPro" id="IPR001466">
    <property type="entry name" value="Beta-lactam-related"/>
</dbReference>
<dbReference type="Pfam" id="PF00144">
    <property type="entry name" value="Beta-lactamase"/>
    <property type="match status" value="1"/>
</dbReference>
<feature type="chain" id="PRO_5041996415" evidence="1">
    <location>
        <begin position="25"/>
        <end position="493"/>
    </location>
</feature>
<reference evidence="3 5" key="1">
    <citation type="submission" date="2018-06" db="EMBL/GenBank/DDBJ databases">
        <title>Complete Genome Sequence of the Microcystin-Degrading Bacterium Sphingosinicella microcystinivorans Strain B-9.</title>
        <authorList>
            <person name="Jin H."/>
            <person name="Nishizawa T."/>
            <person name="Guo Y."/>
            <person name="Nishizawa A."/>
            <person name="Park H."/>
            <person name="Kato H."/>
            <person name="Tsuji K."/>
            <person name="Harada K."/>
        </authorList>
    </citation>
    <scope>NUCLEOTIDE SEQUENCE [LARGE SCALE GENOMIC DNA]</scope>
    <source>
        <strain evidence="3 5">B9</strain>
    </source>
</reference>
<keyword evidence="6" id="KW-1185">Reference proteome</keyword>
<dbReference type="RefSeq" id="WP_121052982.1">
    <property type="nucleotide sequence ID" value="NZ_AP018711.1"/>
</dbReference>
<protein>
    <submittedName>
        <fullName evidence="4">CubicO group peptidase (Beta-lactamase class C family)</fullName>
    </submittedName>
</protein>
<dbReference type="SUPFAM" id="SSF56601">
    <property type="entry name" value="beta-lactamase/transpeptidase-like"/>
    <property type="match status" value="1"/>
</dbReference>
<dbReference type="AlphaFoldDB" id="A0AAD1D8L0"/>
<dbReference type="Proteomes" id="UP000275727">
    <property type="component" value="Chromosome"/>
</dbReference>
<dbReference type="InterPro" id="IPR050491">
    <property type="entry name" value="AmpC-like"/>
</dbReference>
<feature type="domain" description="Beta-lactamase-related" evidence="2">
    <location>
        <begin position="31"/>
        <end position="349"/>
    </location>
</feature>
<proteinExistence type="predicted"/>
<organism evidence="3 5">
    <name type="scientific">Sphingosinicella microcystinivorans</name>
    <dbReference type="NCBI Taxonomy" id="335406"/>
    <lineage>
        <taxon>Bacteria</taxon>
        <taxon>Pseudomonadati</taxon>
        <taxon>Pseudomonadota</taxon>
        <taxon>Alphaproteobacteria</taxon>
        <taxon>Sphingomonadales</taxon>
        <taxon>Sphingosinicellaceae</taxon>
        <taxon>Sphingosinicella</taxon>
    </lineage>
</organism>
<evidence type="ECO:0000313" key="6">
    <source>
        <dbReference type="Proteomes" id="UP000276029"/>
    </source>
</evidence>
<dbReference type="PANTHER" id="PTHR46825:SF15">
    <property type="entry name" value="BETA-LACTAMASE-RELATED DOMAIN-CONTAINING PROTEIN"/>
    <property type="match status" value="1"/>
</dbReference>
<evidence type="ECO:0000256" key="1">
    <source>
        <dbReference type="SAM" id="SignalP"/>
    </source>
</evidence>
<dbReference type="KEGG" id="smic:SmB9_30450"/>